<evidence type="ECO:0000259" key="5">
    <source>
        <dbReference type="Pfam" id="PF01416"/>
    </source>
</evidence>
<dbReference type="AlphaFoldDB" id="A0A017RX46"/>
<dbReference type="GO" id="GO:0003723">
    <property type="term" value="F:RNA binding"/>
    <property type="evidence" value="ECO:0007669"/>
    <property type="project" value="InterPro"/>
</dbReference>
<dbReference type="EC" id="5.4.99.12" evidence="4"/>
<dbReference type="InterPro" id="IPR020094">
    <property type="entry name" value="TruA/RsuA/RluB/E/F_N"/>
</dbReference>
<evidence type="ECO:0000313" key="6">
    <source>
        <dbReference type="EMBL" id="EYE89262.1"/>
    </source>
</evidence>
<dbReference type="InterPro" id="IPR001406">
    <property type="entry name" value="PsdUridine_synth_TruA"/>
</dbReference>
<name>A0A017RX46_9CLOT</name>
<dbReference type="PANTHER" id="PTHR11142:SF22">
    <property type="entry name" value="TRNA PSEUDOURIDINE SYNTHASE A 2"/>
    <property type="match status" value="1"/>
</dbReference>
<reference evidence="6 7" key="1">
    <citation type="journal article" date="2014" name="Genome Announc.">
        <title>Draft Genome Sequence of Fervidicella metallireducens Strain AeBT, an Iron-Reducing Thermoanaerobe from the Great Artesian Basin.</title>
        <authorList>
            <person name="Patel B.K."/>
        </authorList>
    </citation>
    <scope>NUCLEOTIDE SEQUENCE [LARGE SCALE GENOMIC DNA]</scope>
    <source>
        <strain evidence="6 7">AeB</strain>
    </source>
</reference>
<dbReference type="Proteomes" id="UP000019681">
    <property type="component" value="Unassembled WGS sequence"/>
</dbReference>
<proteinExistence type="inferred from homology"/>
<dbReference type="Gene3D" id="3.30.70.580">
    <property type="entry name" value="Pseudouridine synthase I, catalytic domain, N-terminal subdomain"/>
    <property type="match status" value="1"/>
</dbReference>
<dbReference type="EMBL" id="AZQP01000006">
    <property type="protein sequence ID" value="EYE89262.1"/>
    <property type="molecule type" value="Genomic_DNA"/>
</dbReference>
<evidence type="ECO:0000313" key="7">
    <source>
        <dbReference type="Proteomes" id="UP000019681"/>
    </source>
</evidence>
<dbReference type="GO" id="GO:0031119">
    <property type="term" value="P:tRNA pseudouridine synthesis"/>
    <property type="evidence" value="ECO:0007669"/>
    <property type="project" value="TreeGrafter"/>
</dbReference>
<gene>
    <name evidence="6" type="ORF">Q428_03030</name>
</gene>
<dbReference type="InterPro" id="IPR020103">
    <property type="entry name" value="PsdUridine_synth_cat_dom_sf"/>
</dbReference>
<dbReference type="Gene3D" id="3.30.70.660">
    <property type="entry name" value="Pseudouridine synthase I, catalytic domain, C-terminal subdomain"/>
    <property type="match status" value="1"/>
</dbReference>
<accession>A0A017RX46</accession>
<dbReference type="STRING" id="1403537.Q428_03030"/>
<evidence type="ECO:0000256" key="1">
    <source>
        <dbReference type="ARBA" id="ARBA00009375"/>
    </source>
</evidence>
<dbReference type="PANTHER" id="PTHR11142">
    <property type="entry name" value="PSEUDOURIDYLATE SYNTHASE"/>
    <property type="match status" value="1"/>
</dbReference>
<dbReference type="Pfam" id="PF01416">
    <property type="entry name" value="PseudoU_synth_1"/>
    <property type="match status" value="1"/>
</dbReference>
<protein>
    <recommendedName>
        <fullName evidence="4">tRNA pseudouridine synthase</fullName>
        <ecNumber evidence="4">5.4.99.12</ecNumber>
    </recommendedName>
</protein>
<keyword evidence="7" id="KW-1185">Reference proteome</keyword>
<dbReference type="FunFam" id="3.30.70.580:FF:000001">
    <property type="entry name" value="tRNA pseudouridine synthase A"/>
    <property type="match status" value="1"/>
</dbReference>
<sequence>MKNFKLTIQYDGTKYKGWQRLSDNDDTIQGKIENVLSRLTKEEIELIGSGRTDAGTHAENQIANFKTNSKLSSCEILDYCYEYLPHDIVVKSVEDVDPNFHSRYNAKSKIYLYKICNKKRHDVFTRKYSYHVKDKLNINKMKEAAEFFLENMILKALHPLNPRKNQLLGKFIQ</sequence>
<evidence type="ECO:0000256" key="2">
    <source>
        <dbReference type="ARBA" id="ARBA00022694"/>
    </source>
</evidence>
<dbReference type="InterPro" id="IPR020095">
    <property type="entry name" value="PsdUridine_synth_TruA_C"/>
</dbReference>
<organism evidence="6 7">
    <name type="scientific">Fervidicella metallireducens AeB</name>
    <dbReference type="NCBI Taxonomy" id="1403537"/>
    <lineage>
        <taxon>Bacteria</taxon>
        <taxon>Bacillati</taxon>
        <taxon>Bacillota</taxon>
        <taxon>Clostridia</taxon>
        <taxon>Eubacteriales</taxon>
        <taxon>Clostridiaceae</taxon>
        <taxon>Fervidicella</taxon>
    </lineage>
</organism>
<comment type="similarity">
    <text evidence="1 4">Belongs to the tRNA pseudouridine synthase TruA family.</text>
</comment>
<dbReference type="GO" id="GO:0160147">
    <property type="term" value="F:tRNA pseudouridine(38-40) synthase activity"/>
    <property type="evidence" value="ECO:0007669"/>
    <property type="project" value="UniProtKB-EC"/>
</dbReference>
<feature type="domain" description="Pseudouridine synthase I TruA alpha/beta" evidence="5">
    <location>
        <begin position="8"/>
        <end position="105"/>
    </location>
</feature>
<evidence type="ECO:0000256" key="4">
    <source>
        <dbReference type="RuleBase" id="RU003792"/>
    </source>
</evidence>
<keyword evidence="2 4" id="KW-0819">tRNA processing</keyword>
<dbReference type="InterPro" id="IPR020097">
    <property type="entry name" value="PsdUridine_synth_TruA_a/b_dom"/>
</dbReference>
<keyword evidence="3 4" id="KW-0413">Isomerase</keyword>
<evidence type="ECO:0000256" key="3">
    <source>
        <dbReference type="ARBA" id="ARBA00023235"/>
    </source>
</evidence>
<dbReference type="SUPFAM" id="SSF55120">
    <property type="entry name" value="Pseudouridine synthase"/>
    <property type="match status" value="1"/>
</dbReference>
<comment type="catalytic activity">
    <reaction evidence="4">
        <text>uridine(38/39/40) in tRNA = pseudouridine(38/39/40) in tRNA</text>
        <dbReference type="Rhea" id="RHEA:22376"/>
        <dbReference type="Rhea" id="RHEA-COMP:10085"/>
        <dbReference type="Rhea" id="RHEA-COMP:10087"/>
        <dbReference type="ChEBI" id="CHEBI:65314"/>
        <dbReference type="ChEBI" id="CHEBI:65315"/>
        <dbReference type="EC" id="5.4.99.12"/>
    </reaction>
</comment>
<comment type="caution">
    <text evidence="6">The sequence shown here is derived from an EMBL/GenBank/DDBJ whole genome shotgun (WGS) entry which is preliminary data.</text>
</comment>